<evidence type="ECO:0000313" key="3">
    <source>
        <dbReference type="Proteomes" id="UP000003879"/>
    </source>
</evidence>
<proteinExistence type="predicted"/>
<gene>
    <name evidence="2" type="ORF">HMPREF1056_02169</name>
</gene>
<organism evidence="2 3">
    <name type="scientific">Bacteroides fragilis CL07T12C05</name>
    <dbReference type="NCBI Taxonomy" id="997883"/>
    <lineage>
        <taxon>Bacteria</taxon>
        <taxon>Pseudomonadati</taxon>
        <taxon>Bacteroidota</taxon>
        <taxon>Bacteroidia</taxon>
        <taxon>Bacteroidales</taxon>
        <taxon>Bacteroidaceae</taxon>
        <taxon>Bacteroides</taxon>
    </lineage>
</organism>
<dbReference type="PATRIC" id="fig|997883.3.peg.2267"/>
<dbReference type="Proteomes" id="UP000003879">
    <property type="component" value="Unassembled WGS sequence"/>
</dbReference>
<sequence length="269" mass="30935">MKRKIDFLIVALFAVVLFASCERVAPNYAGVLMENYGKQGKEDFKIVTGKVSTWELGTELFQVPLFDQRGEFSDPVTLKAADNTEFTARPTYSYKVMKNRAIDIVFDNKHIDKADTPSGKDGFMQSLEDNILEPRIYDLIKEESRKHKTDSLMADGGSLVFEKRLEQIVDKEFEKRGLQLLTFSAQLEFSRAVRDKIDSRNEVNTNISVLDQKIEEQKKQNELEQLKTEQALIASRGLTREILYKQFIDKWDGKTPLYGIAPEFLKMTK</sequence>
<dbReference type="EMBL" id="AGXN01000012">
    <property type="protein sequence ID" value="EIY96281.1"/>
    <property type="molecule type" value="Genomic_DNA"/>
</dbReference>
<dbReference type="HOGENOM" id="CLU_1033099_0_0_10"/>
<name>A0A0E2B163_BACFG</name>
<comment type="caution">
    <text evidence="2">The sequence shown here is derived from an EMBL/GenBank/DDBJ whole genome shotgun (WGS) entry which is preliminary data.</text>
</comment>
<accession>A0A0E2B163</accession>
<feature type="coiled-coil region" evidence="1">
    <location>
        <begin position="200"/>
        <end position="229"/>
    </location>
</feature>
<protein>
    <submittedName>
        <fullName evidence="2">Uncharacterized protein</fullName>
    </submittedName>
</protein>
<evidence type="ECO:0000256" key="1">
    <source>
        <dbReference type="SAM" id="Coils"/>
    </source>
</evidence>
<dbReference type="PROSITE" id="PS51257">
    <property type="entry name" value="PROKAR_LIPOPROTEIN"/>
    <property type="match status" value="1"/>
</dbReference>
<dbReference type="RefSeq" id="WP_005794315.1">
    <property type="nucleotide sequence ID" value="NZ_JH724215.1"/>
</dbReference>
<reference evidence="2 3" key="1">
    <citation type="submission" date="2012-02" db="EMBL/GenBank/DDBJ databases">
        <title>The Genome Sequence of Bacteroides fragilis CL07T12C05.</title>
        <authorList>
            <consortium name="The Broad Institute Genome Sequencing Platform"/>
            <person name="Earl A."/>
            <person name="Ward D."/>
            <person name="Feldgarden M."/>
            <person name="Gevers D."/>
            <person name="Zitomersky N.L."/>
            <person name="Coyne M.J."/>
            <person name="Comstock L.E."/>
            <person name="Young S.K."/>
            <person name="Zeng Q."/>
            <person name="Gargeya S."/>
            <person name="Fitzgerald M."/>
            <person name="Haas B."/>
            <person name="Abouelleil A."/>
            <person name="Alvarado L."/>
            <person name="Arachchi H.M."/>
            <person name="Berlin A."/>
            <person name="Chapman S.B."/>
            <person name="Gearin G."/>
            <person name="Goldberg J."/>
            <person name="Griggs A."/>
            <person name="Gujja S."/>
            <person name="Hansen M."/>
            <person name="Heiman D."/>
            <person name="Howarth C."/>
            <person name="Larimer J."/>
            <person name="Lui A."/>
            <person name="MacDonald P.J.P."/>
            <person name="McCowen C."/>
            <person name="Montmayeur A."/>
            <person name="Murphy C."/>
            <person name="Neiman D."/>
            <person name="Pearson M."/>
            <person name="Priest M."/>
            <person name="Roberts A."/>
            <person name="Saif S."/>
            <person name="Shea T."/>
            <person name="Sisk P."/>
            <person name="Stolte C."/>
            <person name="Sykes S."/>
            <person name="Wortman J."/>
            <person name="Nusbaum C."/>
            <person name="Birren B."/>
        </authorList>
    </citation>
    <scope>NUCLEOTIDE SEQUENCE [LARGE SCALE GENOMIC DNA]</scope>
    <source>
        <strain evidence="2 3">CL07T12C05</strain>
    </source>
</reference>
<dbReference type="AlphaFoldDB" id="A0A0E2B163"/>
<keyword evidence="1" id="KW-0175">Coiled coil</keyword>
<evidence type="ECO:0000313" key="2">
    <source>
        <dbReference type="EMBL" id="EIY96281.1"/>
    </source>
</evidence>